<dbReference type="EMBL" id="AYSO01000010">
    <property type="protein sequence ID" value="KIE48313.1"/>
    <property type="molecule type" value="Genomic_DNA"/>
</dbReference>
<accession>A0A0C1U9F0</accession>
<dbReference type="AlphaFoldDB" id="A0A0C1U9F0"/>
<protein>
    <submittedName>
        <fullName evidence="2">Putative membrane protein</fullName>
    </submittedName>
</protein>
<keyword evidence="3" id="KW-1185">Reference proteome</keyword>
<reference evidence="2 3" key="1">
    <citation type="journal article" date="2015" name="Infect. Genet. Evol.">
        <title>Genomic sequences of six botulinum neurotoxin-producing strains representing three clostridial species illustrate the mobility and diversity of botulinum neurotoxin genes.</title>
        <authorList>
            <person name="Smith T.J."/>
            <person name="Hill K.K."/>
            <person name="Xie G."/>
            <person name="Foley B.T."/>
            <person name="Williamson C.H."/>
            <person name="Foster J.T."/>
            <person name="Johnson S.L."/>
            <person name="Chertkov O."/>
            <person name="Teshima H."/>
            <person name="Gibbons H.S."/>
            <person name="Johnsky L.A."/>
            <person name="Karavis M.A."/>
            <person name="Smith L.A."/>
        </authorList>
    </citation>
    <scope>NUCLEOTIDE SEQUENCE [LARGE SCALE GENOMIC DNA]</scope>
    <source>
        <strain evidence="2 3">CDC 2741</strain>
    </source>
</reference>
<name>A0A0C1U9F0_9CLOT</name>
<keyword evidence="1" id="KW-0812">Transmembrane</keyword>
<proteinExistence type="predicted"/>
<gene>
    <name evidence="2" type="ORF">U732_4124</name>
</gene>
<comment type="caution">
    <text evidence="2">The sequence shown here is derived from an EMBL/GenBank/DDBJ whole genome shotgun (WGS) entry which is preliminary data.</text>
</comment>
<dbReference type="Proteomes" id="UP000031366">
    <property type="component" value="Unassembled WGS sequence"/>
</dbReference>
<feature type="transmembrane region" description="Helical" evidence="1">
    <location>
        <begin position="6"/>
        <end position="27"/>
    </location>
</feature>
<organism evidence="2 3">
    <name type="scientific">Clostridium argentinense CDC 2741</name>
    <dbReference type="NCBI Taxonomy" id="1418104"/>
    <lineage>
        <taxon>Bacteria</taxon>
        <taxon>Bacillati</taxon>
        <taxon>Bacillota</taxon>
        <taxon>Clostridia</taxon>
        <taxon>Eubacteriales</taxon>
        <taxon>Clostridiaceae</taxon>
        <taxon>Clostridium</taxon>
    </lineage>
</organism>
<evidence type="ECO:0000313" key="3">
    <source>
        <dbReference type="Proteomes" id="UP000031366"/>
    </source>
</evidence>
<evidence type="ECO:0000313" key="2">
    <source>
        <dbReference type="EMBL" id="KIE48313.1"/>
    </source>
</evidence>
<keyword evidence="1" id="KW-1133">Transmembrane helix</keyword>
<keyword evidence="1" id="KW-0472">Membrane</keyword>
<evidence type="ECO:0000256" key="1">
    <source>
        <dbReference type="SAM" id="Phobius"/>
    </source>
</evidence>
<sequence>MESSAILFLVVFWGAIIGAAGITLTSLMKHQKAENN</sequence>